<protein>
    <submittedName>
        <fullName evidence="3">Pentatricopeptide repeat-containing protein</fullName>
    </submittedName>
</protein>
<accession>A0A0M3IED1</accession>
<keyword evidence="2" id="KW-1185">Reference proteome</keyword>
<dbReference type="Pfam" id="PF25756">
    <property type="entry name" value="TPR_INTS8"/>
    <property type="match status" value="1"/>
</dbReference>
<name>A0A0M3IED1_ASCLU</name>
<dbReference type="Proteomes" id="UP000036681">
    <property type="component" value="Unplaced"/>
</dbReference>
<evidence type="ECO:0000313" key="2">
    <source>
        <dbReference type="Proteomes" id="UP000036681"/>
    </source>
</evidence>
<dbReference type="InterPro" id="IPR057980">
    <property type="entry name" value="TPR_INTS8"/>
</dbReference>
<sequence>MVVHGDCCVADVGNRTREQFEDALILYMETCVACSDSLIKPFPDNVVDDMWYKVQRCLRACGSETLAALVCQLMRDPQEHYVLTAKALLESQNDIPDGSSAFFPLISDMNLLEFMHVSFARVANHREATVIHGGAENERGRHWRRVPPEAPFMTLPPTTSLVRWRHRQ</sequence>
<evidence type="ECO:0000313" key="3">
    <source>
        <dbReference type="WBParaSite" id="ALUE_0001644701-mRNA-1"/>
    </source>
</evidence>
<proteinExistence type="predicted"/>
<dbReference type="AlphaFoldDB" id="A0A0M3IED1"/>
<reference evidence="3" key="1">
    <citation type="submission" date="2017-02" db="UniProtKB">
        <authorList>
            <consortium name="WormBaseParasite"/>
        </authorList>
    </citation>
    <scope>IDENTIFICATION</scope>
</reference>
<dbReference type="WBParaSite" id="ALUE_0001644701-mRNA-1">
    <property type="protein sequence ID" value="ALUE_0001644701-mRNA-1"/>
    <property type="gene ID" value="ALUE_0001644701"/>
</dbReference>
<feature type="domain" description="INTS8 TPR repeats" evidence="1">
    <location>
        <begin position="16"/>
        <end position="126"/>
    </location>
</feature>
<organism evidence="2 3">
    <name type="scientific">Ascaris lumbricoides</name>
    <name type="common">Giant roundworm</name>
    <dbReference type="NCBI Taxonomy" id="6252"/>
    <lineage>
        <taxon>Eukaryota</taxon>
        <taxon>Metazoa</taxon>
        <taxon>Ecdysozoa</taxon>
        <taxon>Nematoda</taxon>
        <taxon>Chromadorea</taxon>
        <taxon>Rhabditida</taxon>
        <taxon>Spirurina</taxon>
        <taxon>Ascaridomorpha</taxon>
        <taxon>Ascaridoidea</taxon>
        <taxon>Ascarididae</taxon>
        <taxon>Ascaris</taxon>
    </lineage>
</organism>
<evidence type="ECO:0000259" key="1">
    <source>
        <dbReference type="Pfam" id="PF25756"/>
    </source>
</evidence>